<keyword evidence="4" id="KW-0067">ATP-binding</keyword>
<keyword evidence="5" id="KW-0505">Motor protein</keyword>
<evidence type="ECO:0000259" key="8">
    <source>
        <dbReference type="PROSITE" id="PS50067"/>
    </source>
</evidence>
<dbReference type="GO" id="GO:0005876">
    <property type="term" value="C:spindle microtubule"/>
    <property type="evidence" value="ECO:0007669"/>
    <property type="project" value="TreeGrafter"/>
</dbReference>
<evidence type="ECO:0000313" key="10">
    <source>
        <dbReference type="Proteomes" id="UP000580250"/>
    </source>
</evidence>
<dbReference type="Gene3D" id="3.40.850.10">
    <property type="entry name" value="Kinesin motor domain"/>
    <property type="match status" value="1"/>
</dbReference>
<comment type="subcellular location">
    <subcellularLocation>
        <location evidence="1">Cytoplasm</location>
        <location evidence="1">Cytoskeleton</location>
    </subcellularLocation>
</comment>
<sequence>MGSSHIPYRESKLTRILQDSLGGKTITTIIATISPASSNFEESVNTLDYAQRAKNIKNNPEVNYELHERVFLKNTKMKLIDFVVIF</sequence>
<dbReference type="EMBL" id="CAJEWN010003868">
    <property type="protein sequence ID" value="CAD2208808.1"/>
    <property type="molecule type" value="Genomic_DNA"/>
</dbReference>
<dbReference type="GO" id="GO:0090307">
    <property type="term" value="P:mitotic spindle assembly"/>
    <property type="evidence" value="ECO:0007669"/>
    <property type="project" value="TreeGrafter"/>
</dbReference>
<evidence type="ECO:0000313" key="9">
    <source>
        <dbReference type="EMBL" id="CAD2208808.1"/>
    </source>
</evidence>
<comment type="caution">
    <text evidence="9">The sequence shown here is derived from an EMBL/GenBank/DDBJ whole genome shotgun (WGS) entry which is preliminary data.</text>
</comment>
<evidence type="ECO:0000256" key="7">
    <source>
        <dbReference type="PROSITE-ProRule" id="PRU00283"/>
    </source>
</evidence>
<name>A0A6V7YB68_MELEN</name>
<keyword evidence="3" id="KW-0547">Nucleotide-binding</keyword>
<dbReference type="InterPro" id="IPR001752">
    <property type="entry name" value="Kinesin_motor_dom"/>
</dbReference>
<dbReference type="GO" id="GO:0005634">
    <property type="term" value="C:nucleus"/>
    <property type="evidence" value="ECO:0007669"/>
    <property type="project" value="TreeGrafter"/>
</dbReference>
<dbReference type="AlphaFoldDB" id="A0A6V7YB68"/>
<keyword evidence="2" id="KW-0963">Cytoplasm</keyword>
<dbReference type="InterPro" id="IPR047149">
    <property type="entry name" value="KIF11-like"/>
</dbReference>
<dbReference type="SUPFAM" id="SSF52540">
    <property type="entry name" value="P-loop containing nucleoside triphosphate hydrolases"/>
    <property type="match status" value="1"/>
</dbReference>
<dbReference type="OrthoDB" id="5872235at2759"/>
<feature type="domain" description="Kinesin motor" evidence="8">
    <location>
        <begin position="1"/>
        <end position="56"/>
    </location>
</feature>
<reference evidence="9 10" key="1">
    <citation type="submission" date="2020-08" db="EMBL/GenBank/DDBJ databases">
        <authorList>
            <person name="Koutsovoulos G."/>
            <person name="Danchin GJ E."/>
        </authorList>
    </citation>
    <scope>NUCLEOTIDE SEQUENCE [LARGE SCALE GENOMIC DNA]</scope>
</reference>
<keyword evidence="6" id="KW-0206">Cytoskeleton</keyword>
<protein>
    <recommendedName>
        <fullName evidence="8">Kinesin motor domain-containing protein</fullName>
    </recommendedName>
</protein>
<dbReference type="GO" id="GO:0072686">
    <property type="term" value="C:mitotic spindle"/>
    <property type="evidence" value="ECO:0007669"/>
    <property type="project" value="TreeGrafter"/>
</dbReference>
<evidence type="ECO:0000256" key="6">
    <source>
        <dbReference type="ARBA" id="ARBA00023212"/>
    </source>
</evidence>
<dbReference type="PROSITE" id="PS50067">
    <property type="entry name" value="KINESIN_MOTOR_2"/>
    <property type="match status" value="1"/>
</dbReference>
<dbReference type="GO" id="GO:0007018">
    <property type="term" value="P:microtubule-based movement"/>
    <property type="evidence" value="ECO:0007669"/>
    <property type="project" value="InterPro"/>
</dbReference>
<dbReference type="Pfam" id="PF00225">
    <property type="entry name" value="Kinesin"/>
    <property type="match status" value="1"/>
</dbReference>
<dbReference type="InterPro" id="IPR036961">
    <property type="entry name" value="Kinesin_motor_dom_sf"/>
</dbReference>
<comment type="caution">
    <text evidence="7">Lacks conserved residue(s) required for the propagation of feature annotation.</text>
</comment>
<dbReference type="InterPro" id="IPR027417">
    <property type="entry name" value="P-loop_NTPase"/>
</dbReference>
<dbReference type="GO" id="GO:0008574">
    <property type="term" value="F:plus-end-directed microtubule motor activity"/>
    <property type="evidence" value="ECO:0007669"/>
    <property type="project" value="TreeGrafter"/>
</dbReference>
<proteinExistence type="inferred from homology"/>
<evidence type="ECO:0000256" key="3">
    <source>
        <dbReference type="ARBA" id="ARBA00022741"/>
    </source>
</evidence>
<dbReference type="PANTHER" id="PTHR47970">
    <property type="entry name" value="KINESIN-LIKE PROTEIN KIF11"/>
    <property type="match status" value="1"/>
</dbReference>
<gene>
    <name evidence="9" type="ORF">MENT_LOCUS62888</name>
</gene>
<evidence type="ECO:0000256" key="1">
    <source>
        <dbReference type="ARBA" id="ARBA00004245"/>
    </source>
</evidence>
<dbReference type="GO" id="GO:0051231">
    <property type="term" value="P:spindle elongation"/>
    <property type="evidence" value="ECO:0007669"/>
    <property type="project" value="TreeGrafter"/>
</dbReference>
<dbReference type="GO" id="GO:0005524">
    <property type="term" value="F:ATP binding"/>
    <property type="evidence" value="ECO:0007669"/>
    <property type="project" value="UniProtKB-KW"/>
</dbReference>
<organism evidence="9 10">
    <name type="scientific">Meloidogyne enterolobii</name>
    <name type="common">Root-knot nematode worm</name>
    <name type="synonym">Meloidogyne mayaguensis</name>
    <dbReference type="NCBI Taxonomy" id="390850"/>
    <lineage>
        <taxon>Eukaryota</taxon>
        <taxon>Metazoa</taxon>
        <taxon>Ecdysozoa</taxon>
        <taxon>Nematoda</taxon>
        <taxon>Chromadorea</taxon>
        <taxon>Rhabditida</taxon>
        <taxon>Tylenchina</taxon>
        <taxon>Tylenchomorpha</taxon>
        <taxon>Tylenchoidea</taxon>
        <taxon>Meloidogynidae</taxon>
        <taxon>Meloidogyninae</taxon>
        <taxon>Meloidogyne</taxon>
    </lineage>
</organism>
<accession>A0A6V7YB68</accession>
<evidence type="ECO:0000256" key="5">
    <source>
        <dbReference type="ARBA" id="ARBA00023175"/>
    </source>
</evidence>
<evidence type="ECO:0000256" key="2">
    <source>
        <dbReference type="ARBA" id="ARBA00022490"/>
    </source>
</evidence>
<evidence type="ECO:0000256" key="4">
    <source>
        <dbReference type="ARBA" id="ARBA00022840"/>
    </source>
</evidence>
<comment type="similarity">
    <text evidence="7">Belongs to the TRAFAC class myosin-kinesin ATPase superfamily. Kinesin family.</text>
</comment>
<dbReference type="Proteomes" id="UP000580250">
    <property type="component" value="Unassembled WGS sequence"/>
</dbReference>
<dbReference type="PANTHER" id="PTHR47970:SF12">
    <property type="entry name" value="KINESIN FAMILY MEMBER 11"/>
    <property type="match status" value="1"/>
</dbReference>
<dbReference type="GO" id="GO:0008017">
    <property type="term" value="F:microtubule binding"/>
    <property type="evidence" value="ECO:0007669"/>
    <property type="project" value="InterPro"/>
</dbReference>